<dbReference type="InterPro" id="IPR029058">
    <property type="entry name" value="AB_hydrolase_fold"/>
</dbReference>
<dbReference type="PROSITE" id="PS52019">
    <property type="entry name" value="PKS_MFAS_DH"/>
    <property type="match status" value="1"/>
</dbReference>
<feature type="compositionally biased region" description="Polar residues" evidence="5">
    <location>
        <begin position="1633"/>
        <end position="1645"/>
    </location>
</feature>
<dbReference type="OrthoDB" id="329835at2759"/>
<dbReference type="STRING" id="215250.A0A316YJZ5"/>
<dbReference type="SUPFAM" id="SSF52151">
    <property type="entry name" value="FabD/lysophospholipase-like"/>
    <property type="match status" value="1"/>
</dbReference>
<sequence>MTSSTDHVEYKDKANLLLLAFEDPEAYQWSLCPGQLTEVGHLLDRFTPYSSFTSLYRDVALSSLCRKASRSTTFGELVETELAESTAPRASLIVALQLGTYLAFAKRHHSQLLSAGTYSSGINGAAVISSGLGQIAADAVGCSRTLFEVVTNSIAVIDYVVALEQSLERTYACASFTVRTALQDGMQDGLVEAANSLKVSVARLSPNELVFTGKEEDVRTLHGQCQTIDSGPIVPAGMLTGMQPREGLQLPPRPSFYAQRASKDSNVGVQLSPLAHQRGELTGVEFYEQQRDQACKGVDQLMHVARLVHAPAVLTDSVSGLVDIISIGPEKAFEATLSGRLKNLEAQVRSMDLFASLLGAASYTDIDALPTRYSLVDCHPQTQVAIIGYSLRIPGASDPNEFWDLLSQGRDMHSEIPKQIFDLDLYHNNQYRVPNTMRTRHGNFLAHPGRFDAGLFGVTRSQALQMDPQHRNAFLAAFEALEMSGYSPMSSRGANSEYQDTGVFIGGAGDDYRENCSWTIEDDFIMGNSRQALTANISNFLGFHGPSHTYDTACSSSLVAVEAACQSLVNGRCSTALAGGVSVLTQPQVYIGLDRGYFLTKNEHGQCQTYDDGGDGYSRADGNAVLHLKLLKDALRDGDDVKGTIEAIGTNHSGKSHSITHPHAPTQARLFEANCHSAKVDPRRIDLVEMHGTGTQAGDANEMQSVLSFVRGRQDTDNDLIIGSVKANLGHSEAASGCVALIKVLLSLKHRQATPHVGIKKKLNTKFPPLDRVVIPKDLKSFDVAESQDILACCNNFSAAGGNSSLIIRSFPVLKDLPLPSLQPRILALSAASAAALRSYLERLSSYVDQNPDKDILDIAYTLSATRATQFSARVALVADSTAALKETLAGDVTSLITEPSIQRDPGFAFAFTGQGSQYVEMGKELYDGNTVFREAMDKTRAILVAQGFPDFFDEVYAETKQSKALPYHWQCAILAVEIALCRLWERLGITPQVVVGHSLGEYAALHAAGVLSWEDAVFLVASRAKFMSTKLEANTSAMLAVRLSAADLAQVISKQSFSSSLQVACINSPTDTVLAGPVAEVQMAHAFLKTDAKQQCTLVDVPYAFHSQAVEPIMKDFHNVAAQVKFRPPAVTLLSNVLGRALKAGEADISWPDYLVRHMRETVQFASSIHDLMARHEGGTLRWIEIGPHPLCTPMLATSLDNSSIPRALPSLRRKTNGLNTFLESVGALHREGFKVDFTGLFAETVRPPQVLDLPLYAWQYEDYWIRYTDRSLSTRLKEEQAQTPEKGARRTKSSKSGARDGGSGGLATEFALLTRCHSSATETNPVATYEIDLTQSPCREIVEGHLVHDVCLVPASMYSDVALQAGLHVLSSVGQTFDENKYALRVSDILMDEPVVLGIHDHITIRTNGLPQSNEGMAIEFFFASGKRQGSCKVQLPPREQVENRWAGIGGVLHRRIGALTAGYGVATKLTTDMIYRLFTKVVHYGSMYRAMQSVSLNTAGTEAALDITFQQAPCLSYEQRRFVVFPVFQDSMGQCTGFLPNLQADADHVYVANGCKVIEYTSQMFKVAKSGNRVSVHCSMQEDQGMSTSDAYFFDQETGAVIGHMGGVRFRKIPLRVMKHLLPKPKSSEAKANQSKGPTSTHSSEEPKRAVAQSMESSPPSPEEKSSTASPSDTDAPYDSGFSSESDTSLFSQLCRTIVEELAVAESELTQDRVLADLGLDSLMSLTILARLQETAEVELPASLFMDHPTLGSVQAYFQDHVESATPATSPESSPACIKPTHSSSSSSPGTTPLLPSSNATQPANSLETHIVVLQEAEGTAAKEPPLLLVPDGSGSQDVYAPLVGATKPCFGGRRVLSASFRSVSSDWTLEELIESIGTAAKRVLGNQRCVIGGWSLGGIVAFILAREAILNVAALVQIDVPAPRHGHNALEPLPDGIVRDLTTRSPKHATEFEAAARAAKDWRSPEPDPTKWTVPVLFLRGDCSAKLAGLDCDSHWILREKSVQSATGWEAFFGDRLHVIEIEDASHFTIVSKQKVEQVAKSIDTFVKMAINQQ</sequence>
<dbReference type="Pfam" id="PF22621">
    <property type="entry name" value="CurL-like_PKS_C"/>
    <property type="match status" value="1"/>
</dbReference>
<dbReference type="InterPro" id="IPR016035">
    <property type="entry name" value="Acyl_Trfase/lysoPLipase"/>
</dbReference>
<dbReference type="InterPro" id="IPR006162">
    <property type="entry name" value="Ppantetheine_attach_site"/>
</dbReference>
<gene>
    <name evidence="9" type="ORF">FA10DRAFT_301060</name>
</gene>
<dbReference type="InterPro" id="IPR049900">
    <property type="entry name" value="PKS_mFAS_DH"/>
</dbReference>
<evidence type="ECO:0000313" key="9">
    <source>
        <dbReference type="EMBL" id="PWN89747.1"/>
    </source>
</evidence>
<dbReference type="PROSITE" id="PS50075">
    <property type="entry name" value="CARRIER"/>
    <property type="match status" value="1"/>
</dbReference>
<keyword evidence="2" id="KW-0597">Phosphoprotein</keyword>
<dbReference type="InterPro" id="IPR036736">
    <property type="entry name" value="ACP-like_sf"/>
</dbReference>
<evidence type="ECO:0000256" key="5">
    <source>
        <dbReference type="SAM" id="MobiDB-lite"/>
    </source>
</evidence>
<feature type="compositionally biased region" description="Low complexity" evidence="5">
    <location>
        <begin position="1767"/>
        <end position="1801"/>
    </location>
</feature>
<dbReference type="GO" id="GO:0006633">
    <property type="term" value="P:fatty acid biosynthetic process"/>
    <property type="evidence" value="ECO:0007669"/>
    <property type="project" value="TreeGrafter"/>
</dbReference>
<dbReference type="NCBIfam" id="TIGR04532">
    <property type="entry name" value="PT_fungal_PKS"/>
    <property type="match status" value="1"/>
</dbReference>
<dbReference type="SUPFAM" id="SSF47336">
    <property type="entry name" value="ACP-like"/>
    <property type="match status" value="1"/>
</dbReference>
<evidence type="ECO:0000256" key="1">
    <source>
        <dbReference type="ARBA" id="ARBA00022450"/>
    </source>
</evidence>
<accession>A0A316YJZ5</accession>
<dbReference type="SUPFAM" id="SSF55048">
    <property type="entry name" value="Probable ACP-binding domain of malonyl-CoA ACP transacylase"/>
    <property type="match status" value="1"/>
</dbReference>
<feature type="domain" description="Ketosynthase family 3 (KS3)" evidence="7">
    <location>
        <begin position="381"/>
        <end position="810"/>
    </location>
</feature>
<feature type="region of interest" description="N-terminal hotdog fold" evidence="4">
    <location>
        <begin position="1312"/>
        <end position="1451"/>
    </location>
</feature>
<feature type="region of interest" description="C-terminal hotdog fold" evidence="4">
    <location>
        <begin position="1469"/>
        <end position="1622"/>
    </location>
</feature>
<dbReference type="PROSITE" id="PS52004">
    <property type="entry name" value="KS3_2"/>
    <property type="match status" value="1"/>
</dbReference>
<evidence type="ECO:0000259" key="6">
    <source>
        <dbReference type="PROSITE" id="PS50075"/>
    </source>
</evidence>
<dbReference type="InterPro" id="IPR016036">
    <property type="entry name" value="Malonyl_transacylase_ACP-bd"/>
</dbReference>
<dbReference type="RefSeq" id="XP_025376945.1">
    <property type="nucleotide sequence ID" value="XM_025524929.1"/>
</dbReference>
<evidence type="ECO:0000256" key="2">
    <source>
        <dbReference type="ARBA" id="ARBA00022553"/>
    </source>
</evidence>
<dbReference type="Gene3D" id="3.40.366.10">
    <property type="entry name" value="Malonyl-Coenzyme A Acyl Carrier Protein, domain 2"/>
    <property type="match status" value="1"/>
</dbReference>
<dbReference type="SMART" id="SM00827">
    <property type="entry name" value="PKS_AT"/>
    <property type="match status" value="1"/>
</dbReference>
<dbReference type="Proteomes" id="UP000245768">
    <property type="component" value="Unassembled WGS sequence"/>
</dbReference>
<feature type="domain" description="PKS/mFAS DH" evidence="8">
    <location>
        <begin position="1312"/>
        <end position="1622"/>
    </location>
</feature>
<dbReference type="Pfam" id="PF00109">
    <property type="entry name" value="ketoacyl-synt"/>
    <property type="match status" value="1"/>
</dbReference>
<evidence type="ECO:0000259" key="7">
    <source>
        <dbReference type="PROSITE" id="PS52004"/>
    </source>
</evidence>
<evidence type="ECO:0000256" key="4">
    <source>
        <dbReference type="PROSITE-ProRule" id="PRU01363"/>
    </source>
</evidence>
<dbReference type="PROSITE" id="PS00012">
    <property type="entry name" value="PHOSPHOPANTETHEINE"/>
    <property type="match status" value="1"/>
</dbReference>
<dbReference type="SMART" id="SM00825">
    <property type="entry name" value="PKS_KS"/>
    <property type="match status" value="1"/>
</dbReference>
<dbReference type="InterPro" id="IPR050091">
    <property type="entry name" value="PKS_NRPS_Biosynth_Enz"/>
</dbReference>
<keyword evidence="10" id="KW-1185">Reference proteome</keyword>
<dbReference type="GO" id="GO:0044550">
    <property type="term" value="P:secondary metabolite biosynthetic process"/>
    <property type="evidence" value="ECO:0007669"/>
    <property type="project" value="TreeGrafter"/>
</dbReference>
<dbReference type="Pfam" id="PF00698">
    <property type="entry name" value="Acyl_transf_1"/>
    <property type="match status" value="1"/>
</dbReference>
<dbReference type="GO" id="GO:0031177">
    <property type="term" value="F:phosphopantetheine binding"/>
    <property type="evidence" value="ECO:0007669"/>
    <property type="project" value="InterPro"/>
</dbReference>
<protein>
    <submittedName>
        <fullName evidence="9">Ketoacyl-synt-domain-containing protein</fullName>
    </submittedName>
</protein>
<dbReference type="Gene3D" id="3.30.70.3290">
    <property type="match status" value="1"/>
</dbReference>
<evidence type="ECO:0000256" key="3">
    <source>
        <dbReference type="ARBA" id="ARBA00022679"/>
    </source>
</evidence>
<dbReference type="Gene3D" id="3.10.129.110">
    <property type="entry name" value="Polyketide synthase dehydratase"/>
    <property type="match status" value="1"/>
</dbReference>
<dbReference type="InterPro" id="IPR020841">
    <property type="entry name" value="PKS_Beta-ketoAc_synthase_dom"/>
</dbReference>
<feature type="region of interest" description="Disordered" evidence="5">
    <location>
        <begin position="1625"/>
        <end position="1687"/>
    </location>
</feature>
<dbReference type="EMBL" id="KZ819636">
    <property type="protein sequence ID" value="PWN89747.1"/>
    <property type="molecule type" value="Genomic_DNA"/>
</dbReference>
<keyword evidence="3" id="KW-0808">Transferase</keyword>
<dbReference type="Gene3D" id="3.40.50.1820">
    <property type="entry name" value="alpha/beta hydrolase"/>
    <property type="match status" value="1"/>
</dbReference>
<dbReference type="InterPro" id="IPR014031">
    <property type="entry name" value="Ketoacyl_synth_C"/>
</dbReference>
<proteinExistence type="predicted"/>
<dbReference type="GeneID" id="37046845"/>
<feature type="active site" description="Proton donor; for dehydratase activity" evidence="4">
    <location>
        <position position="1533"/>
    </location>
</feature>
<dbReference type="InterPro" id="IPR014043">
    <property type="entry name" value="Acyl_transferase_dom"/>
</dbReference>
<evidence type="ECO:0000313" key="10">
    <source>
        <dbReference type="Proteomes" id="UP000245768"/>
    </source>
</evidence>
<reference evidence="9" key="1">
    <citation type="journal article" date="2018" name="Mol. Biol. Evol.">
        <title>Broad Genomic Sampling Reveals a Smut Pathogenic Ancestry of the Fungal Clade Ustilaginomycotina.</title>
        <authorList>
            <person name="Kijpornyongpan T."/>
            <person name="Mondo S.J."/>
            <person name="Barry K."/>
            <person name="Sandor L."/>
            <person name="Lee J."/>
            <person name="Lipzen A."/>
            <person name="Pangilinan J."/>
            <person name="LaButti K."/>
            <person name="Hainaut M."/>
            <person name="Henrissat B."/>
            <person name="Grigoriev I.V."/>
            <person name="Spatafora J.W."/>
            <person name="Aime M.C."/>
        </authorList>
    </citation>
    <scope>NUCLEOTIDE SEQUENCE [LARGE SCALE GENOMIC DNA]</scope>
    <source>
        <strain evidence="9">MCA 4198</strain>
    </source>
</reference>
<dbReference type="InterPro" id="IPR030918">
    <property type="entry name" value="PT_fungal_PKS"/>
</dbReference>
<dbReference type="InterPro" id="IPR001227">
    <property type="entry name" value="Ac_transferase_dom_sf"/>
</dbReference>
<organism evidence="9 10">
    <name type="scientific">Acaromyces ingoldii</name>
    <dbReference type="NCBI Taxonomy" id="215250"/>
    <lineage>
        <taxon>Eukaryota</taxon>
        <taxon>Fungi</taxon>
        <taxon>Dikarya</taxon>
        <taxon>Basidiomycota</taxon>
        <taxon>Ustilaginomycotina</taxon>
        <taxon>Exobasidiomycetes</taxon>
        <taxon>Exobasidiales</taxon>
        <taxon>Cryptobasidiaceae</taxon>
        <taxon>Acaromyces</taxon>
    </lineage>
</organism>
<dbReference type="InterPro" id="IPR042104">
    <property type="entry name" value="PKS_dehydratase_sf"/>
</dbReference>
<dbReference type="SUPFAM" id="SSF53474">
    <property type="entry name" value="alpha/beta-Hydrolases"/>
    <property type="match status" value="1"/>
</dbReference>
<feature type="region of interest" description="Disordered" evidence="5">
    <location>
        <begin position="1767"/>
        <end position="1805"/>
    </location>
</feature>
<dbReference type="InterPro" id="IPR020806">
    <property type="entry name" value="PKS_PP-bd"/>
</dbReference>
<dbReference type="SMART" id="SM00823">
    <property type="entry name" value="PKS_PP"/>
    <property type="match status" value="1"/>
</dbReference>
<feature type="active site" description="Proton acceptor; for dehydratase activity" evidence="4">
    <location>
        <position position="1347"/>
    </location>
</feature>
<dbReference type="Pfam" id="PF00550">
    <property type="entry name" value="PP-binding"/>
    <property type="match status" value="1"/>
</dbReference>
<dbReference type="CDD" id="cd00833">
    <property type="entry name" value="PKS"/>
    <property type="match status" value="1"/>
</dbReference>
<dbReference type="Pfam" id="PF02801">
    <property type="entry name" value="Ketoacyl-synt_C"/>
    <property type="match status" value="1"/>
</dbReference>
<evidence type="ECO:0000259" key="8">
    <source>
        <dbReference type="PROSITE" id="PS52019"/>
    </source>
</evidence>
<dbReference type="InParanoid" id="A0A316YJZ5"/>
<dbReference type="InterPro" id="IPR014030">
    <property type="entry name" value="Ketoacyl_synth_N"/>
</dbReference>
<name>A0A316YJZ5_9BASI</name>
<dbReference type="Pfam" id="PF00975">
    <property type="entry name" value="Thioesterase"/>
    <property type="match status" value="1"/>
</dbReference>
<keyword evidence="1" id="KW-0596">Phosphopantetheine</keyword>
<dbReference type="PANTHER" id="PTHR43775">
    <property type="entry name" value="FATTY ACID SYNTHASE"/>
    <property type="match status" value="1"/>
</dbReference>
<dbReference type="Gene3D" id="1.10.1200.10">
    <property type="entry name" value="ACP-like"/>
    <property type="match status" value="1"/>
</dbReference>
<feature type="domain" description="Carrier" evidence="6">
    <location>
        <begin position="1689"/>
        <end position="1765"/>
    </location>
</feature>
<dbReference type="InterPro" id="IPR001031">
    <property type="entry name" value="Thioesterase"/>
</dbReference>
<feature type="region of interest" description="Disordered" evidence="5">
    <location>
        <begin position="1278"/>
        <end position="1305"/>
    </location>
</feature>
<dbReference type="PANTHER" id="PTHR43775:SF37">
    <property type="entry name" value="SI:DKEY-61P9.11"/>
    <property type="match status" value="1"/>
</dbReference>
<dbReference type="SUPFAM" id="SSF53901">
    <property type="entry name" value="Thiolase-like"/>
    <property type="match status" value="1"/>
</dbReference>
<dbReference type="InterPro" id="IPR016039">
    <property type="entry name" value="Thiolase-like"/>
</dbReference>
<dbReference type="InterPro" id="IPR009081">
    <property type="entry name" value="PP-bd_ACP"/>
</dbReference>
<dbReference type="GO" id="GO:0004312">
    <property type="term" value="F:fatty acid synthase activity"/>
    <property type="evidence" value="ECO:0007669"/>
    <property type="project" value="TreeGrafter"/>
</dbReference>
<dbReference type="Gene3D" id="3.40.47.10">
    <property type="match status" value="1"/>
</dbReference>